<feature type="transmembrane region" description="Helical" evidence="5">
    <location>
        <begin position="232"/>
        <end position="253"/>
    </location>
</feature>
<keyword evidence="8" id="KW-1185">Reference proteome</keyword>
<feature type="transmembrane region" description="Helical" evidence="5">
    <location>
        <begin position="434"/>
        <end position="453"/>
    </location>
</feature>
<evidence type="ECO:0000256" key="4">
    <source>
        <dbReference type="ARBA" id="ARBA00023136"/>
    </source>
</evidence>
<feature type="transmembrane region" description="Helical" evidence="5">
    <location>
        <begin position="20"/>
        <end position="38"/>
    </location>
</feature>
<dbReference type="Pfam" id="PF07690">
    <property type="entry name" value="MFS_1"/>
    <property type="match status" value="1"/>
</dbReference>
<dbReference type="InterPro" id="IPR036259">
    <property type="entry name" value="MFS_trans_sf"/>
</dbReference>
<dbReference type="PROSITE" id="PS50850">
    <property type="entry name" value="MFS"/>
    <property type="match status" value="1"/>
</dbReference>
<keyword evidence="2 5" id="KW-0812">Transmembrane</keyword>
<dbReference type="RefSeq" id="WP_204056189.1">
    <property type="nucleotide sequence ID" value="NZ_BOOC01000004.1"/>
</dbReference>
<sequence>MTLSPPRAALPPADQAHRSATLLVGCAATLLVLMNYSAPATTLPQTAAGLGAGPTGQVWILNGIALGLAATLLTAGTLADDHGRKRVFLIGSAALAAASVVCAAAGGTLVFVLARIVQGGASAAMLSASLGMIAHAFPPGAPRVRATAAWGAMIGAGLTAGPPLSAVLAQWGSWRLVYWVLGGVAALLTLAGVLRLRESRAETPRRMDVPGVLALGLGLTALLTALTQGRAGWASVSVVALFAAAAVLLAAFVAIEARSRAPMLDLSLFRRPPFLASIGGALVTGLAVIGPLTYLATIVQVAHGFAPLEAAGMTAIWTSVSAVSSIVAGRTRLPGRAQLAAGLAVGAAGDLGLLGTASHWSWGRASAALVLIGIGSGLANAALARLSVESVPAGRAAMGSGANNTARYIGGSVGVAVAVAVVGAARTAAAGTDVMFVAAAVVAALGAVLALALRDRTAGG</sequence>
<dbReference type="InterPro" id="IPR020846">
    <property type="entry name" value="MFS_dom"/>
</dbReference>
<feature type="transmembrane region" description="Helical" evidence="5">
    <location>
        <begin position="208"/>
        <end position="226"/>
    </location>
</feature>
<feature type="transmembrane region" description="Helical" evidence="5">
    <location>
        <begin position="87"/>
        <end position="114"/>
    </location>
</feature>
<evidence type="ECO:0000259" key="6">
    <source>
        <dbReference type="PROSITE" id="PS50850"/>
    </source>
</evidence>
<gene>
    <name evidence="7" type="ORF">Mco01_15550</name>
</gene>
<feature type="transmembrane region" description="Helical" evidence="5">
    <location>
        <begin position="340"/>
        <end position="362"/>
    </location>
</feature>
<dbReference type="PANTHER" id="PTHR42718:SF49">
    <property type="entry name" value="EXPORT PROTEIN"/>
    <property type="match status" value="1"/>
</dbReference>
<evidence type="ECO:0000256" key="3">
    <source>
        <dbReference type="ARBA" id="ARBA00022989"/>
    </source>
</evidence>
<feature type="transmembrane region" description="Helical" evidence="5">
    <location>
        <begin position="120"/>
        <end position="137"/>
    </location>
</feature>
<feature type="transmembrane region" description="Helical" evidence="5">
    <location>
        <begin position="149"/>
        <end position="171"/>
    </location>
</feature>
<feature type="domain" description="Major facilitator superfamily (MFS) profile" evidence="6">
    <location>
        <begin position="21"/>
        <end position="458"/>
    </location>
</feature>
<evidence type="ECO:0000256" key="2">
    <source>
        <dbReference type="ARBA" id="ARBA00022692"/>
    </source>
</evidence>
<accession>A0ABQ4FUQ8</accession>
<feature type="transmembrane region" description="Helical" evidence="5">
    <location>
        <begin position="58"/>
        <end position="75"/>
    </location>
</feature>
<feature type="transmembrane region" description="Helical" evidence="5">
    <location>
        <begin position="177"/>
        <end position="196"/>
    </location>
</feature>
<evidence type="ECO:0000256" key="1">
    <source>
        <dbReference type="ARBA" id="ARBA00004651"/>
    </source>
</evidence>
<proteinExistence type="predicted"/>
<evidence type="ECO:0000313" key="7">
    <source>
        <dbReference type="EMBL" id="GIH38555.1"/>
    </source>
</evidence>
<feature type="transmembrane region" description="Helical" evidence="5">
    <location>
        <begin position="368"/>
        <end position="388"/>
    </location>
</feature>
<organism evidence="7 8">
    <name type="scientific">Microbispora corallina</name>
    <dbReference type="NCBI Taxonomy" id="83302"/>
    <lineage>
        <taxon>Bacteria</taxon>
        <taxon>Bacillati</taxon>
        <taxon>Actinomycetota</taxon>
        <taxon>Actinomycetes</taxon>
        <taxon>Streptosporangiales</taxon>
        <taxon>Streptosporangiaceae</taxon>
        <taxon>Microbispora</taxon>
    </lineage>
</organism>
<dbReference type="PANTHER" id="PTHR42718">
    <property type="entry name" value="MAJOR FACILITATOR SUPERFAMILY MULTIDRUG TRANSPORTER MFSC"/>
    <property type="match status" value="1"/>
</dbReference>
<dbReference type="Gene3D" id="1.20.1250.20">
    <property type="entry name" value="MFS general substrate transporter like domains"/>
    <property type="match status" value="2"/>
</dbReference>
<protein>
    <submittedName>
        <fullName evidence="7">MFS transporter</fullName>
    </submittedName>
</protein>
<evidence type="ECO:0000313" key="8">
    <source>
        <dbReference type="Proteomes" id="UP000603904"/>
    </source>
</evidence>
<dbReference type="SUPFAM" id="SSF103473">
    <property type="entry name" value="MFS general substrate transporter"/>
    <property type="match status" value="1"/>
</dbReference>
<dbReference type="EMBL" id="BOOC01000004">
    <property type="protein sequence ID" value="GIH38555.1"/>
    <property type="molecule type" value="Genomic_DNA"/>
</dbReference>
<dbReference type="InterPro" id="IPR011701">
    <property type="entry name" value="MFS"/>
</dbReference>
<feature type="transmembrane region" description="Helical" evidence="5">
    <location>
        <begin position="310"/>
        <end position="328"/>
    </location>
</feature>
<evidence type="ECO:0000256" key="5">
    <source>
        <dbReference type="SAM" id="Phobius"/>
    </source>
</evidence>
<name>A0ABQ4FUQ8_9ACTN</name>
<feature type="transmembrane region" description="Helical" evidence="5">
    <location>
        <begin position="274"/>
        <end position="298"/>
    </location>
</feature>
<keyword evidence="4 5" id="KW-0472">Membrane</keyword>
<feature type="transmembrane region" description="Helical" evidence="5">
    <location>
        <begin position="408"/>
        <end position="428"/>
    </location>
</feature>
<dbReference type="Proteomes" id="UP000603904">
    <property type="component" value="Unassembled WGS sequence"/>
</dbReference>
<reference evidence="7 8" key="1">
    <citation type="submission" date="2021-01" db="EMBL/GenBank/DDBJ databases">
        <title>Whole genome shotgun sequence of Microbispora corallina NBRC 16416.</title>
        <authorList>
            <person name="Komaki H."/>
            <person name="Tamura T."/>
        </authorList>
    </citation>
    <scope>NUCLEOTIDE SEQUENCE [LARGE SCALE GENOMIC DNA]</scope>
    <source>
        <strain evidence="7 8">NBRC 16416</strain>
    </source>
</reference>
<comment type="caution">
    <text evidence="7">The sequence shown here is derived from an EMBL/GenBank/DDBJ whole genome shotgun (WGS) entry which is preliminary data.</text>
</comment>
<comment type="subcellular location">
    <subcellularLocation>
        <location evidence="1">Cell membrane</location>
        <topology evidence="1">Multi-pass membrane protein</topology>
    </subcellularLocation>
</comment>
<keyword evidence="3 5" id="KW-1133">Transmembrane helix</keyword>